<feature type="domain" description="Peptidase M20 dimerisation" evidence="11">
    <location>
        <begin position="188"/>
        <end position="295"/>
    </location>
</feature>
<dbReference type="FunFam" id="3.30.70.360:FF:000005">
    <property type="entry name" value="Putative Aminoacylase-1"/>
    <property type="match status" value="1"/>
</dbReference>
<comment type="cofactor">
    <cofactor evidence="10">
        <name>Zn(2+)</name>
        <dbReference type="ChEBI" id="CHEBI:29105"/>
    </cofactor>
    <text evidence="10">Binds 2 Zn(2+) ions per subunit.</text>
</comment>
<accession>A0A7E5WI99</accession>
<evidence type="ECO:0000256" key="3">
    <source>
        <dbReference type="ARBA" id="ARBA00011913"/>
    </source>
</evidence>
<dbReference type="InterPro" id="IPR011650">
    <property type="entry name" value="Peptidase_M20_dimer"/>
</dbReference>
<dbReference type="AlphaFoldDB" id="A0A7E5WI99"/>
<dbReference type="PANTHER" id="PTHR45892:SF1">
    <property type="entry name" value="AMINOACYLASE-1"/>
    <property type="match status" value="1"/>
</dbReference>
<feature type="binding site" evidence="10">
    <location>
        <position position="173"/>
    </location>
    <ligand>
        <name>Zn(2+)</name>
        <dbReference type="ChEBI" id="CHEBI:29105"/>
        <label>1</label>
    </ligand>
</feature>
<dbReference type="Gene3D" id="3.30.70.360">
    <property type="match status" value="1"/>
</dbReference>
<dbReference type="InterPro" id="IPR010159">
    <property type="entry name" value="N-acyl_aa_amidohydrolase"/>
</dbReference>
<dbReference type="InterPro" id="IPR052083">
    <property type="entry name" value="Aminoacylase-1_M20A"/>
</dbReference>
<comment type="similarity">
    <text evidence="2">Belongs to the peptidase M20A family.</text>
</comment>
<keyword evidence="12" id="KW-1185">Reference proteome</keyword>
<dbReference type="Proteomes" id="UP000322000">
    <property type="component" value="Chromosome 17"/>
</dbReference>
<dbReference type="InterPro" id="IPR002933">
    <property type="entry name" value="Peptidase_M20"/>
</dbReference>
<dbReference type="InterPro" id="IPR036264">
    <property type="entry name" value="Bact_exopeptidase_dim_dom"/>
</dbReference>
<comment type="subcellular location">
    <subcellularLocation>
        <location evidence="1">Cytoplasm</location>
    </subcellularLocation>
</comment>
<evidence type="ECO:0000256" key="10">
    <source>
        <dbReference type="PIRSR" id="PIRSR036696-2"/>
    </source>
</evidence>
<evidence type="ECO:0000256" key="1">
    <source>
        <dbReference type="ARBA" id="ARBA00004496"/>
    </source>
</evidence>
<protein>
    <recommendedName>
        <fullName evidence="3">N-acyl-aliphatic-L-amino acid amidohydrolase</fullName>
        <ecNumber evidence="3">3.5.1.14</ecNumber>
    </recommendedName>
    <alternativeName>
        <fullName evidence="8">N-acyl-L-amino-acid amidohydrolase</fullName>
    </alternativeName>
</protein>
<organism evidence="12 13">
    <name type="scientific">Trichoplusia ni</name>
    <name type="common">Cabbage looper</name>
    <dbReference type="NCBI Taxonomy" id="7111"/>
    <lineage>
        <taxon>Eukaryota</taxon>
        <taxon>Metazoa</taxon>
        <taxon>Ecdysozoa</taxon>
        <taxon>Arthropoda</taxon>
        <taxon>Hexapoda</taxon>
        <taxon>Insecta</taxon>
        <taxon>Pterygota</taxon>
        <taxon>Neoptera</taxon>
        <taxon>Endopterygota</taxon>
        <taxon>Lepidoptera</taxon>
        <taxon>Glossata</taxon>
        <taxon>Ditrysia</taxon>
        <taxon>Noctuoidea</taxon>
        <taxon>Noctuidae</taxon>
        <taxon>Plusiinae</taxon>
        <taxon>Trichoplusia</taxon>
    </lineage>
</organism>
<dbReference type="NCBIfam" id="TIGR01880">
    <property type="entry name" value="Ac-peptdase-euk"/>
    <property type="match status" value="1"/>
</dbReference>
<dbReference type="InterPro" id="IPR001261">
    <property type="entry name" value="ArgE/DapE_CS"/>
</dbReference>
<name>A0A7E5WI99_TRINI</name>
<dbReference type="GO" id="GO:0005737">
    <property type="term" value="C:cytoplasm"/>
    <property type="evidence" value="ECO:0007669"/>
    <property type="project" value="UniProtKB-SubCell"/>
</dbReference>
<evidence type="ECO:0000313" key="13">
    <source>
        <dbReference type="RefSeq" id="XP_026739876.1"/>
    </source>
</evidence>
<dbReference type="KEGG" id="tnl:113502487"/>
<feature type="binding site" evidence="10">
    <location>
        <position position="111"/>
    </location>
    <ligand>
        <name>Zn(2+)</name>
        <dbReference type="ChEBI" id="CHEBI:29105"/>
        <label>2</label>
    </ligand>
</feature>
<keyword evidence="7 10" id="KW-0862">Zinc</keyword>
<dbReference type="EC" id="3.5.1.14" evidence="3"/>
<dbReference type="GeneID" id="113502487"/>
<evidence type="ECO:0000259" key="11">
    <source>
        <dbReference type="Pfam" id="PF07687"/>
    </source>
</evidence>
<feature type="binding site" evidence="10">
    <location>
        <position position="370"/>
    </location>
    <ligand>
        <name>Zn(2+)</name>
        <dbReference type="ChEBI" id="CHEBI:29105"/>
        <label>2</label>
    </ligand>
</feature>
<evidence type="ECO:0000256" key="9">
    <source>
        <dbReference type="PIRSR" id="PIRSR036696-1"/>
    </source>
</evidence>
<dbReference type="PANTHER" id="PTHR45892">
    <property type="entry name" value="AMINOACYLASE-1"/>
    <property type="match status" value="1"/>
</dbReference>
<dbReference type="GO" id="GO:0006520">
    <property type="term" value="P:amino acid metabolic process"/>
    <property type="evidence" value="ECO:0007669"/>
    <property type="project" value="InterPro"/>
</dbReference>
<dbReference type="Pfam" id="PF07687">
    <property type="entry name" value="M20_dimer"/>
    <property type="match status" value="1"/>
</dbReference>
<dbReference type="RefSeq" id="XP_026739876.1">
    <property type="nucleotide sequence ID" value="XM_026884075.1"/>
</dbReference>
<dbReference type="PIRSF" id="PIRSF036696">
    <property type="entry name" value="ACY-1"/>
    <property type="match status" value="1"/>
</dbReference>
<gene>
    <name evidence="13" type="primary">LOC113502487</name>
</gene>
<dbReference type="Pfam" id="PF01546">
    <property type="entry name" value="Peptidase_M20"/>
    <property type="match status" value="1"/>
</dbReference>
<keyword evidence="4" id="KW-0963">Cytoplasm</keyword>
<keyword evidence="5 10" id="KW-0479">Metal-binding</keyword>
<evidence type="ECO:0000256" key="2">
    <source>
        <dbReference type="ARBA" id="ARBA00006247"/>
    </source>
</evidence>
<dbReference type="InParanoid" id="A0A7E5WI99"/>
<evidence type="ECO:0000256" key="4">
    <source>
        <dbReference type="ARBA" id="ARBA00022490"/>
    </source>
</evidence>
<dbReference type="Gene3D" id="3.40.630.10">
    <property type="entry name" value="Zn peptidases"/>
    <property type="match status" value="1"/>
</dbReference>
<dbReference type="PROSITE" id="PS00758">
    <property type="entry name" value="ARGE_DAPE_CPG2_1"/>
    <property type="match status" value="1"/>
</dbReference>
<dbReference type="FunFam" id="3.40.630.10:FF:000019">
    <property type="entry name" value="Aminoacylase 1"/>
    <property type="match status" value="1"/>
</dbReference>
<feature type="binding site" evidence="10">
    <location>
        <position position="111"/>
    </location>
    <ligand>
        <name>Zn(2+)</name>
        <dbReference type="ChEBI" id="CHEBI:29105"/>
        <label>1</label>
    </ligand>
</feature>
<proteinExistence type="inferred from homology"/>
<evidence type="ECO:0000256" key="8">
    <source>
        <dbReference type="ARBA" id="ARBA00029656"/>
    </source>
</evidence>
<sequence>MSTKWDDNEVVQRFREYLRIPSVHPDPDYSGCVEFLKKMAGELGLPVVVYEFVPKKPVVVMSWVGEQPDEPSILLNSHIDVVPVNEENWLYPPFSAHINEDGYIYARGTQDMKSIGMMHIEAVRKLKEAGVKLKRTFHLSFVPDEEIGGLDGMAKFSESNEFKKLNIGFALDESVSNKDPNEIIAFNSERTSRQITVSCPGQPGHGSLLTSNTAGERLHHIISQFMGFRAQEKKKVEEDGVWIGDVTTINLTQISGGVQINVLPDNLTVSFDIRIAPQVDHDEFEAMLSRWCTEAGSGVTFEYIVKNPQVKSTPLEGNIYWETIQQVVGSFGVKIRCVTCPGATDARYVRRQGIPAINFSPIMNSELLLHCNNETIHVDVYLKGVDIMTEVVRALGDL</sequence>
<dbReference type="OrthoDB" id="3064516at2759"/>
<feature type="active site" description="Proton acceptor" evidence="9">
    <location>
        <position position="145"/>
    </location>
</feature>
<dbReference type="Gene3D" id="1.10.150.900">
    <property type="match status" value="1"/>
</dbReference>
<keyword evidence="6" id="KW-0378">Hydrolase</keyword>
<dbReference type="GO" id="GO:0046872">
    <property type="term" value="F:metal ion binding"/>
    <property type="evidence" value="ECO:0007669"/>
    <property type="project" value="UniProtKB-KW"/>
</dbReference>
<evidence type="ECO:0000256" key="7">
    <source>
        <dbReference type="ARBA" id="ARBA00022833"/>
    </source>
</evidence>
<feature type="active site" evidence="9">
    <location>
        <position position="80"/>
    </location>
</feature>
<evidence type="ECO:0000256" key="5">
    <source>
        <dbReference type="ARBA" id="ARBA00022723"/>
    </source>
</evidence>
<reference evidence="13" key="1">
    <citation type="submission" date="2025-08" db="UniProtKB">
        <authorList>
            <consortium name="RefSeq"/>
        </authorList>
    </citation>
    <scope>IDENTIFICATION</scope>
</reference>
<feature type="binding site" evidence="10">
    <location>
        <position position="146"/>
    </location>
    <ligand>
        <name>Zn(2+)</name>
        <dbReference type="ChEBI" id="CHEBI:29105"/>
        <label>2</label>
    </ligand>
</feature>
<evidence type="ECO:0000313" key="12">
    <source>
        <dbReference type="Proteomes" id="UP000322000"/>
    </source>
</evidence>
<dbReference type="SUPFAM" id="SSF53187">
    <property type="entry name" value="Zn-dependent exopeptidases"/>
    <property type="match status" value="1"/>
</dbReference>
<evidence type="ECO:0000256" key="6">
    <source>
        <dbReference type="ARBA" id="ARBA00022801"/>
    </source>
</evidence>
<feature type="binding site" evidence="10">
    <location>
        <position position="78"/>
    </location>
    <ligand>
        <name>Zn(2+)</name>
        <dbReference type="ChEBI" id="CHEBI:29105"/>
        <label>1</label>
    </ligand>
</feature>
<dbReference type="GO" id="GO:0004046">
    <property type="term" value="F:aminoacylase activity"/>
    <property type="evidence" value="ECO:0007669"/>
    <property type="project" value="UniProtKB-EC"/>
</dbReference>
<dbReference type="SUPFAM" id="SSF55031">
    <property type="entry name" value="Bacterial exopeptidase dimerisation domain"/>
    <property type="match status" value="1"/>
</dbReference>